<evidence type="ECO:0000256" key="1">
    <source>
        <dbReference type="PROSITE-ProRule" id="PRU00042"/>
    </source>
</evidence>
<dbReference type="OrthoDB" id="3800855at2759"/>
<keyword evidence="1" id="KW-0479">Metal-binding</keyword>
<organism evidence="3 4">
    <name type="scientific">Bimuria novae-zelandiae CBS 107.79</name>
    <dbReference type="NCBI Taxonomy" id="1447943"/>
    <lineage>
        <taxon>Eukaryota</taxon>
        <taxon>Fungi</taxon>
        <taxon>Dikarya</taxon>
        <taxon>Ascomycota</taxon>
        <taxon>Pezizomycotina</taxon>
        <taxon>Dothideomycetes</taxon>
        <taxon>Pleosporomycetidae</taxon>
        <taxon>Pleosporales</taxon>
        <taxon>Massarineae</taxon>
        <taxon>Didymosphaeriaceae</taxon>
        <taxon>Bimuria</taxon>
    </lineage>
</organism>
<keyword evidence="1" id="KW-0863">Zinc-finger</keyword>
<keyword evidence="1" id="KW-0862">Zinc</keyword>
<dbReference type="InterPro" id="IPR013087">
    <property type="entry name" value="Znf_C2H2_type"/>
</dbReference>
<keyword evidence="4" id="KW-1185">Reference proteome</keyword>
<evidence type="ECO:0000313" key="3">
    <source>
        <dbReference type="EMBL" id="KAF1968618.1"/>
    </source>
</evidence>
<dbReference type="Gene3D" id="3.30.160.60">
    <property type="entry name" value="Classic Zinc Finger"/>
    <property type="match status" value="1"/>
</dbReference>
<dbReference type="PROSITE" id="PS50157">
    <property type="entry name" value="ZINC_FINGER_C2H2_2"/>
    <property type="match status" value="1"/>
</dbReference>
<dbReference type="Proteomes" id="UP000800036">
    <property type="component" value="Unassembled WGS sequence"/>
</dbReference>
<dbReference type="SMART" id="SM00355">
    <property type="entry name" value="ZnF_C2H2"/>
    <property type="match status" value="2"/>
</dbReference>
<feature type="domain" description="C2H2-type" evidence="2">
    <location>
        <begin position="88"/>
        <end position="118"/>
    </location>
</feature>
<evidence type="ECO:0000259" key="2">
    <source>
        <dbReference type="PROSITE" id="PS50157"/>
    </source>
</evidence>
<dbReference type="SUPFAM" id="SSF57667">
    <property type="entry name" value="beta-beta-alpha zinc fingers"/>
    <property type="match status" value="1"/>
</dbReference>
<dbReference type="GO" id="GO:0008270">
    <property type="term" value="F:zinc ion binding"/>
    <property type="evidence" value="ECO:0007669"/>
    <property type="project" value="UniProtKB-KW"/>
</dbReference>
<sequence>MLRPEPHQEMANTQNCVPRFDQAHLGVPLDQQYHQRRGSVVSSVESSTSSASNPIKCDDCGRAYCGEYRRGNLARHRRQKHGHKEQKYPCEEPACEAIFKRQDARLKHYRKHHNWRAPNGPVIRKL</sequence>
<dbReference type="InterPro" id="IPR036236">
    <property type="entry name" value="Znf_C2H2_sf"/>
</dbReference>
<protein>
    <recommendedName>
        <fullName evidence="2">C2H2-type domain-containing protein</fullName>
    </recommendedName>
</protein>
<accession>A0A6A5UV54</accession>
<name>A0A6A5UV54_9PLEO</name>
<dbReference type="AlphaFoldDB" id="A0A6A5UV54"/>
<dbReference type="PROSITE" id="PS00028">
    <property type="entry name" value="ZINC_FINGER_C2H2_1"/>
    <property type="match status" value="1"/>
</dbReference>
<reference evidence="3" key="1">
    <citation type="journal article" date="2020" name="Stud. Mycol.">
        <title>101 Dothideomycetes genomes: a test case for predicting lifestyles and emergence of pathogens.</title>
        <authorList>
            <person name="Haridas S."/>
            <person name="Albert R."/>
            <person name="Binder M."/>
            <person name="Bloem J."/>
            <person name="Labutti K."/>
            <person name="Salamov A."/>
            <person name="Andreopoulos B."/>
            <person name="Baker S."/>
            <person name="Barry K."/>
            <person name="Bills G."/>
            <person name="Bluhm B."/>
            <person name="Cannon C."/>
            <person name="Castanera R."/>
            <person name="Culley D."/>
            <person name="Daum C."/>
            <person name="Ezra D."/>
            <person name="Gonzalez J."/>
            <person name="Henrissat B."/>
            <person name="Kuo A."/>
            <person name="Liang C."/>
            <person name="Lipzen A."/>
            <person name="Lutzoni F."/>
            <person name="Magnuson J."/>
            <person name="Mondo S."/>
            <person name="Nolan M."/>
            <person name="Ohm R."/>
            <person name="Pangilinan J."/>
            <person name="Park H.-J."/>
            <person name="Ramirez L."/>
            <person name="Alfaro M."/>
            <person name="Sun H."/>
            <person name="Tritt A."/>
            <person name="Yoshinaga Y."/>
            <person name="Zwiers L.-H."/>
            <person name="Turgeon B."/>
            <person name="Goodwin S."/>
            <person name="Spatafora J."/>
            <person name="Crous P."/>
            <person name="Grigoriev I."/>
        </authorList>
    </citation>
    <scope>NUCLEOTIDE SEQUENCE</scope>
    <source>
        <strain evidence="3">CBS 107.79</strain>
    </source>
</reference>
<dbReference type="EMBL" id="ML976718">
    <property type="protein sequence ID" value="KAF1968618.1"/>
    <property type="molecule type" value="Genomic_DNA"/>
</dbReference>
<gene>
    <name evidence="3" type="ORF">BU23DRAFT_259736</name>
</gene>
<evidence type="ECO:0000313" key="4">
    <source>
        <dbReference type="Proteomes" id="UP000800036"/>
    </source>
</evidence>
<proteinExistence type="predicted"/>